<accession>A0A0J8V5E3</accession>
<dbReference type="RefSeq" id="WP_048900883.1">
    <property type="nucleotide sequence ID" value="NZ_AP024853.1"/>
</dbReference>
<dbReference type="EMBL" id="PYLZ01000005">
    <property type="protein sequence ID" value="PSW24509.1"/>
    <property type="molecule type" value="Genomic_DNA"/>
</dbReference>
<sequence>MSALSDLYQVVRQRCPGVIDFMMLDALVDAYREFCHQSEFLIESQDLVHPAVNKPLPITATKEHTILKIESVKTKDSRGREKELYQDSDYDFDGGSITFNKPHDNAIVSVVVKPSRGFDYLRVNDYLVENFGEAIAAGAASRLRLQVNEKWFNPDLSAMYQRDFIEGYRDAYRLRREQFNTFHNKTRKRQFY</sequence>
<organism evidence="1 2">
    <name type="scientific">Photobacterium swingsii</name>
    <dbReference type="NCBI Taxonomy" id="680026"/>
    <lineage>
        <taxon>Bacteria</taxon>
        <taxon>Pseudomonadati</taxon>
        <taxon>Pseudomonadota</taxon>
        <taxon>Gammaproteobacteria</taxon>
        <taxon>Vibrionales</taxon>
        <taxon>Vibrionaceae</taxon>
        <taxon>Photobacterium</taxon>
    </lineage>
</organism>
<keyword evidence="2" id="KW-1185">Reference proteome</keyword>
<dbReference type="AlphaFoldDB" id="A0A0J8V5E3"/>
<gene>
    <name evidence="1" type="ORF">C9I94_10760</name>
</gene>
<comment type="caution">
    <text evidence="1">The sequence shown here is derived from an EMBL/GenBank/DDBJ whole genome shotgun (WGS) entry which is preliminary data.</text>
</comment>
<evidence type="ECO:0000313" key="2">
    <source>
        <dbReference type="Proteomes" id="UP000240481"/>
    </source>
</evidence>
<name>A0A0J8V5E3_9GAMM</name>
<dbReference type="Proteomes" id="UP000240481">
    <property type="component" value="Unassembled WGS sequence"/>
</dbReference>
<evidence type="ECO:0000313" key="1">
    <source>
        <dbReference type="EMBL" id="PSW24509.1"/>
    </source>
</evidence>
<dbReference type="STRING" id="680026.AB733_22960"/>
<protein>
    <submittedName>
        <fullName evidence="1">Uncharacterized protein</fullName>
    </submittedName>
</protein>
<reference evidence="1 2" key="1">
    <citation type="submission" date="2018-01" db="EMBL/GenBank/DDBJ databases">
        <title>Whole genome sequencing of Histamine producing bacteria.</title>
        <authorList>
            <person name="Butler K."/>
        </authorList>
    </citation>
    <scope>NUCLEOTIDE SEQUENCE [LARGE SCALE GENOMIC DNA]</scope>
    <source>
        <strain evidence="1 2">DSM 24669</strain>
    </source>
</reference>
<dbReference type="OrthoDB" id="5584931at2"/>
<proteinExistence type="predicted"/>